<dbReference type="OMA" id="WMKDTIW"/>
<dbReference type="SUPFAM" id="SSF51905">
    <property type="entry name" value="FAD/NAD(P)-binding domain"/>
    <property type="match status" value="1"/>
</dbReference>
<dbReference type="Gene3D" id="3.50.50.60">
    <property type="entry name" value="FAD/NAD(P)-binding domain"/>
    <property type="match status" value="3"/>
</dbReference>
<dbReference type="Pfam" id="PF00743">
    <property type="entry name" value="FMO-like"/>
    <property type="match status" value="1"/>
</dbReference>
<evidence type="ECO:0000313" key="6">
    <source>
        <dbReference type="Proteomes" id="UP000054270"/>
    </source>
</evidence>
<evidence type="ECO:0000313" key="5">
    <source>
        <dbReference type="EMBL" id="KJA23566.1"/>
    </source>
</evidence>
<dbReference type="Proteomes" id="UP000054270">
    <property type="component" value="Unassembled WGS sequence"/>
</dbReference>
<dbReference type="InterPro" id="IPR020946">
    <property type="entry name" value="Flavin_mOase-like"/>
</dbReference>
<keyword evidence="6" id="KW-1185">Reference proteome</keyword>
<keyword evidence="4" id="KW-0560">Oxidoreductase</keyword>
<keyword evidence="2" id="KW-0285">Flavoprotein</keyword>
<dbReference type="EMBL" id="KN817542">
    <property type="protein sequence ID" value="KJA23566.1"/>
    <property type="molecule type" value="Genomic_DNA"/>
</dbReference>
<keyword evidence="3" id="KW-0274">FAD</keyword>
<evidence type="ECO:0000256" key="1">
    <source>
        <dbReference type="ARBA" id="ARBA00010139"/>
    </source>
</evidence>
<dbReference type="GO" id="GO:0050661">
    <property type="term" value="F:NADP binding"/>
    <property type="evidence" value="ECO:0007669"/>
    <property type="project" value="InterPro"/>
</dbReference>
<comment type="similarity">
    <text evidence="1">Belongs to the FAD-binding monooxygenase family.</text>
</comment>
<dbReference type="PANTHER" id="PTHR42877">
    <property type="entry name" value="L-ORNITHINE N(5)-MONOOXYGENASE-RELATED"/>
    <property type="match status" value="1"/>
</dbReference>
<organism evidence="5 6">
    <name type="scientific">Hypholoma sublateritium (strain FD-334 SS-4)</name>
    <dbReference type="NCBI Taxonomy" id="945553"/>
    <lineage>
        <taxon>Eukaryota</taxon>
        <taxon>Fungi</taxon>
        <taxon>Dikarya</taxon>
        <taxon>Basidiomycota</taxon>
        <taxon>Agaricomycotina</taxon>
        <taxon>Agaricomycetes</taxon>
        <taxon>Agaricomycetidae</taxon>
        <taxon>Agaricales</taxon>
        <taxon>Agaricineae</taxon>
        <taxon>Strophariaceae</taxon>
        <taxon>Hypholoma</taxon>
    </lineage>
</organism>
<evidence type="ECO:0000256" key="3">
    <source>
        <dbReference type="ARBA" id="ARBA00022827"/>
    </source>
</evidence>
<evidence type="ECO:0000256" key="4">
    <source>
        <dbReference type="ARBA" id="ARBA00023002"/>
    </source>
</evidence>
<dbReference type="AlphaFoldDB" id="A0A0D2P4E0"/>
<dbReference type="GO" id="GO:0004499">
    <property type="term" value="F:N,N-dimethylaniline monooxygenase activity"/>
    <property type="evidence" value="ECO:0007669"/>
    <property type="project" value="InterPro"/>
</dbReference>
<reference evidence="6" key="1">
    <citation type="submission" date="2014-04" db="EMBL/GenBank/DDBJ databases">
        <title>Evolutionary Origins and Diversification of the Mycorrhizal Mutualists.</title>
        <authorList>
            <consortium name="DOE Joint Genome Institute"/>
            <consortium name="Mycorrhizal Genomics Consortium"/>
            <person name="Kohler A."/>
            <person name="Kuo A."/>
            <person name="Nagy L.G."/>
            <person name="Floudas D."/>
            <person name="Copeland A."/>
            <person name="Barry K.W."/>
            <person name="Cichocki N."/>
            <person name="Veneault-Fourrey C."/>
            <person name="LaButti K."/>
            <person name="Lindquist E.A."/>
            <person name="Lipzen A."/>
            <person name="Lundell T."/>
            <person name="Morin E."/>
            <person name="Murat C."/>
            <person name="Riley R."/>
            <person name="Ohm R."/>
            <person name="Sun H."/>
            <person name="Tunlid A."/>
            <person name="Henrissat B."/>
            <person name="Grigoriev I.V."/>
            <person name="Hibbett D.S."/>
            <person name="Martin F."/>
        </authorList>
    </citation>
    <scope>NUCLEOTIDE SEQUENCE [LARGE SCALE GENOMIC DNA]</scope>
    <source>
        <strain evidence="6">FD-334 SS-4</strain>
    </source>
</reference>
<dbReference type="PANTHER" id="PTHR42877:SF8">
    <property type="entry name" value="MONOOXYGENASE"/>
    <property type="match status" value="1"/>
</dbReference>
<evidence type="ECO:0008006" key="7">
    <source>
        <dbReference type="Google" id="ProtNLM"/>
    </source>
</evidence>
<gene>
    <name evidence="5" type="ORF">HYPSUDRAFT_66248</name>
</gene>
<proteinExistence type="inferred from homology"/>
<sequence>MSSQPGESGEFAADGLGCHKPIHSPRRLKVICIGAGASGLLLAYKLQRSFDYFDLTIYEKNEDISGTWFENTYPGCACDMPAHVYTYTFEPNPNWSSVYASSREIRNYFDCFATKYDLRKYISLRHQVVGAIWKEETGEWEVDVKNLEDGTIKHDSCSVLINATGITNAWKWPEIDGLYDFKGPLLHTALWDASVELEGKHVGIIGNGSSGLQVLPAISPLAKKVTNFIRGPAWVVQSRTFESRTYSEEERRRFAADPELFLAYRKQLEMNVNELFPVLIADSPAQRDMLDATKKQMQNTLQDKALEELVIPTFPLGCRRLTPGPGYLEALASGHVDVVFGEIAKITEHGCVSATGQEHHVDVLICATGFDVSYRPRFPLIGSSGGSLAEAWASEAQSYLGIAAHDFPNYFMFIGPNSPCGNGSLIVAVEAQADYMLRMINRWQTENIHSFMPKKKAVEDFIAFKDEFMKATVWTHNCKSWYKNGDHITGKVTALWPGSTLHYLEAIAEPRYEDWDFKIISNRFAFLGNGRSQVESDSAADWAYYVRNEDDGPYLSRLKRAKLVSRSGSAVRQ</sequence>
<evidence type="ECO:0000256" key="2">
    <source>
        <dbReference type="ARBA" id="ARBA00022630"/>
    </source>
</evidence>
<dbReference type="STRING" id="945553.A0A0D2P4E0"/>
<name>A0A0D2P4E0_HYPSF</name>
<protein>
    <recommendedName>
        <fullName evidence="7">FAD/NAD(P)-binding domain-containing protein</fullName>
    </recommendedName>
</protein>
<accession>A0A0D2P4E0</accession>
<dbReference type="GO" id="GO:0050660">
    <property type="term" value="F:flavin adenine dinucleotide binding"/>
    <property type="evidence" value="ECO:0007669"/>
    <property type="project" value="InterPro"/>
</dbReference>
<dbReference type="InterPro" id="IPR036188">
    <property type="entry name" value="FAD/NAD-bd_sf"/>
</dbReference>
<dbReference type="InterPro" id="IPR051209">
    <property type="entry name" value="FAD-bind_Monooxygenase_sf"/>
</dbReference>
<dbReference type="OrthoDB" id="66881at2759"/>